<dbReference type="AlphaFoldDB" id="A0A9P0BP52"/>
<evidence type="ECO:0000256" key="1">
    <source>
        <dbReference type="SAM" id="MobiDB-lite"/>
    </source>
</evidence>
<name>A0A9P0BP52_CHRIL</name>
<evidence type="ECO:0000313" key="2">
    <source>
        <dbReference type="EMBL" id="CAH0585412.1"/>
    </source>
</evidence>
<sequence>MLSCLFRKRYLKTSSPHGCLKFDTTPNKGIPKKHHKQRKTFTNAQISNKQKNVFIIGSSLCDNCSQISRSNDKAWGLGHFRLPARAARESNRSPAPRRPPRRRASVTY</sequence>
<proteinExistence type="predicted"/>
<gene>
    <name evidence="2" type="ORF">CINC_LOCUS2773</name>
</gene>
<evidence type="ECO:0000313" key="3">
    <source>
        <dbReference type="Proteomes" id="UP001154114"/>
    </source>
</evidence>
<keyword evidence="3" id="KW-1185">Reference proteome</keyword>
<dbReference type="EMBL" id="LR824017">
    <property type="protein sequence ID" value="CAH0585412.1"/>
    <property type="molecule type" value="Genomic_DNA"/>
</dbReference>
<dbReference type="Proteomes" id="UP001154114">
    <property type="component" value="Chromosome 14"/>
</dbReference>
<organism evidence="2 3">
    <name type="scientific">Chrysodeixis includens</name>
    <name type="common">Soybean looper</name>
    <name type="synonym">Pseudoplusia includens</name>
    <dbReference type="NCBI Taxonomy" id="689277"/>
    <lineage>
        <taxon>Eukaryota</taxon>
        <taxon>Metazoa</taxon>
        <taxon>Ecdysozoa</taxon>
        <taxon>Arthropoda</taxon>
        <taxon>Hexapoda</taxon>
        <taxon>Insecta</taxon>
        <taxon>Pterygota</taxon>
        <taxon>Neoptera</taxon>
        <taxon>Endopterygota</taxon>
        <taxon>Lepidoptera</taxon>
        <taxon>Glossata</taxon>
        <taxon>Ditrysia</taxon>
        <taxon>Noctuoidea</taxon>
        <taxon>Noctuidae</taxon>
        <taxon>Plusiinae</taxon>
        <taxon>Chrysodeixis</taxon>
    </lineage>
</organism>
<accession>A0A9P0BP52</accession>
<reference evidence="2" key="1">
    <citation type="submission" date="2021-12" db="EMBL/GenBank/DDBJ databases">
        <authorList>
            <person name="King R."/>
        </authorList>
    </citation>
    <scope>NUCLEOTIDE SEQUENCE</scope>
</reference>
<protein>
    <submittedName>
        <fullName evidence="2">Uncharacterized protein</fullName>
    </submittedName>
</protein>
<feature type="compositionally biased region" description="Basic residues" evidence="1">
    <location>
        <begin position="98"/>
        <end position="108"/>
    </location>
</feature>
<feature type="region of interest" description="Disordered" evidence="1">
    <location>
        <begin position="86"/>
        <end position="108"/>
    </location>
</feature>